<reference evidence="2" key="1">
    <citation type="journal article" date="2014" name="Int. J. Syst. Evol. Microbiol.">
        <title>Complete genome sequence of Corynebacterium casei LMG S-19264T (=DSM 44701T), isolated from a smear-ripened cheese.</title>
        <authorList>
            <consortium name="US DOE Joint Genome Institute (JGI-PGF)"/>
            <person name="Walter F."/>
            <person name="Albersmeier A."/>
            <person name="Kalinowski J."/>
            <person name="Ruckert C."/>
        </authorList>
    </citation>
    <scope>NUCLEOTIDE SEQUENCE</scope>
    <source>
        <strain evidence="2">JCM 4790</strain>
    </source>
</reference>
<evidence type="ECO:0000313" key="2">
    <source>
        <dbReference type="EMBL" id="GGX89191.1"/>
    </source>
</evidence>
<reference evidence="2" key="2">
    <citation type="submission" date="2020-09" db="EMBL/GenBank/DDBJ databases">
        <authorList>
            <person name="Sun Q."/>
            <person name="Ohkuma M."/>
        </authorList>
    </citation>
    <scope>NUCLEOTIDE SEQUENCE</scope>
    <source>
        <strain evidence="2">JCM 4790</strain>
    </source>
</reference>
<protein>
    <submittedName>
        <fullName evidence="2">Uncharacterized protein</fullName>
    </submittedName>
</protein>
<evidence type="ECO:0000313" key="3">
    <source>
        <dbReference type="Proteomes" id="UP000619244"/>
    </source>
</evidence>
<dbReference type="EMBL" id="BMVU01000026">
    <property type="protein sequence ID" value="GGX89191.1"/>
    <property type="molecule type" value="Genomic_DNA"/>
</dbReference>
<dbReference type="AlphaFoldDB" id="A0A918U415"/>
<sequence length="49" mass="4786">MSSVLDRAPAVVPLTALHKEAEPSGVPDGDAATAPAAAPAGPRVVVGRL</sequence>
<comment type="caution">
    <text evidence="2">The sequence shown here is derived from an EMBL/GenBank/DDBJ whole genome shotgun (WGS) entry which is preliminary data.</text>
</comment>
<dbReference type="Proteomes" id="UP000619244">
    <property type="component" value="Unassembled WGS sequence"/>
</dbReference>
<organism evidence="2 3">
    <name type="scientific">Streptomyces minutiscleroticus</name>
    <dbReference type="NCBI Taxonomy" id="68238"/>
    <lineage>
        <taxon>Bacteria</taxon>
        <taxon>Bacillati</taxon>
        <taxon>Actinomycetota</taxon>
        <taxon>Actinomycetes</taxon>
        <taxon>Kitasatosporales</taxon>
        <taxon>Streptomycetaceae</taxon>
        <taxon>Streptomyces</taxon>
    </lineage>
</organism>
<feature type="compositionally biased region" description="Low complexity" evidence="1">
    <location>
        <begin position="25"/>
        <end position="49"/>
    </location>
</feature>
<proteinExistence type="predicted"/>
<gene>
    <name evidence="2" type="ORF">GCM10010358_49080</name>
</gene>
<name>A0A918U415_9ACTN</name>
<feature type="region of interest" description="Disordered" evidence="1">
    <location>
        <begin position="16"/>
        <end position="49"/>
    </location>
</feature>
<accession>A0A918U415</accession>
<evidence type="ECO:0000256" key="1">
    <source>
        <dbReference type="SAM" id="MobiDB-lite"/>
    </source>
</evidence>
<keyword evidence="3" id="KW-1185">Reference proteome</keyword>